<evidence type="ECO:0000313" key="4">
    <source>
        <dbReference type="Proteomes" id="UP000824136"/>
    </source>
</evidence>
<dbReference type="Pfam" id="PF00535">
    <property type="entry name" value="Glycos_transf_2"/>
    <property type="match status" value="1"/>
</dbReference>
<proteinExistence type="predicted"/>
<evidence type="ECO:0000256" key="1">
    <source>
        <dbReference type="SAM" id="Phobius"/>
    </source>
</evidence>
<dbReference type="CDD" id="cd00761">
    <property type="entry name" value="Glyco_tranf_GTA_type"/>
    <property type="match status" value="1"/>
</dbReference>
<keyword evidence="1" id="KW-0812">Transmembrane</keyword>
<dbReference type="Gene3D" id="3.90.550.10">
    <property type="entry name" value="Spore Coat Polysaccharide Biosynthesis Protein SpsA, Chain A"/>
    <property type="match status" value="1"/>
</dbReference>
<name>A0A9D1KL35_9FIRM</name>
<accession>A0A9D1KL35</accession>
<organism evidence="3 4">
    <name type="scientific">Candidatus Faeciplasma pullistercoris</name>
    <dbReference type="NCBI Taxonomy" id="2840800"/>
    <lineage>
        <taxon>Bacteria</taxon>
        <taxon>Bacillati</taxon>
        <taxon>Bacillota</taxon>
        <taxon>Clostridia</taxon>
        <taxon>Eubacteriales</taxon>
        <taxon>Oscillospiraceae</taxon>
        <taxon>Oscillospiraceae incertae sedis</taxon>
        <taxon>Candidatus Faeciplasma</taxon>
    </lineage>
</organism>
<evidence type="ECO:0000259" key="2">
    <source>
        <dbReference type="Pfam" id="PF00535"/>
    </source>
</evidence>
<feature type="domain" description="Glycosyltransferase 2-like" evidence="2">
    <location>
        <begin position="2"/>
        <end position="59"/>
    </location>
</feature>
<reference evidence="3" key="1">
    <citation type="submission" date="2020-10" db="EMBL/GenBank/DDBJ databases">
        <authorList>
            <person name="Gilroy R."/>
        </authorList>
    </citation>
    <scope>NUCLEOTIDE SEQUENCE</scope>
    <source>
        <strain evidence="3">CHK33-4379</strain>
    </source>
</reference>
<gene>
    <name evidence="3" type="ORF">IAC39_02085</name>
</gene>
<dbReference type="SUPFAM" id="SSF53448">
    <property type="entry name" value="Nucleotide-diphospho-sugar transferases"/>
    <property type="match status" value="1"/>
</dbReference>
<keyword evidence="1" id="KW-1133">Transmembrane helix</keyword>
<sequence>MGLQNATGEYVLFIDADDYVYPQYFERIDESISDDVDLLEFGYYNEQTGTNIVPHRLRKRMSVLSNFMYEPYGYLAAMWSRVIRRLFEGVEHSKAIYTEDYYVLYQIYRKEPTIKKLDDILYYYCKNSNSITNDYSDESKIKGNAIASLDVGTSLLERFADKRAEQRRLEAYICLTCAGVYSLYNRYGVTDGKAEFVRIFRKHVSLGAFMVSGLIPKMVILIFGLSPKLHSKLSSLINHR</sequence>
<dbReference type="EMBL" id="DVLL01000010">
    <property type="protein sequence ID" value="HIT58493.1"/>
    <property type="molecule type" value="Genomic_DNA"/>
</dbReference>
<dbReference type="InterPro" id="IPR001173">
    <property type="entry name" value="Glyco_trans_2-like"/>
</dbReference>
<keyword evidence="1" id="KW-0472">Membrane</keyword>
<dbReference type="InterPro" id="IPR029044">
    <property type="entry name" value="Nucleotide-diphossugar_trans"/>
</dbReference>
<feature type="transmembrane region" description="Helical" evidence="1">
    <location>
        <begin position="204"/>
        <end position="225"/>
    </location>
</feature>
<reference evidence="3" key="2">
    <citation type="journal article" date="2021" name="PeerJ">
        <title>Extensive microbial diversity within the chicken gut microbiome revealed by metagenomics and culture.</title>
        <authorList>
            <person name="Gilroy R."/>
            <person name="Ravi A."/>
            <person name="Getino M."/>
            <person name="Pursley I."/>
            <person name="Horton D.L."/>
            <person name="Alikhan N.F."/>
            <person name="Baker D."/>
            <person name="Gharbi K."/>
            <person name="Hall N."/>
            <person name="Watson M."/>
            <person name="Adriaenssens E.M."/>
            <person name="Foster-Nyarko E."/>
            <person name="Jarju S."/>
            <person name="Secka A."/>
            <person name="Antonio M."/>
            <person name="Oren A."/>
            <person name="Chaudhuri R.R."/>
            <person name="La Ragione R."/>
            <person name="Hildebrand F."/>
            <person name="Pallen M.J."/>
        </authorList>
    </citation>
    <scope>NUCLEOTIDE SEQUENCE</scope>
    <source>
        <strain evidence="3">CHK33-4379</strain>
    </source>
</reference>
<dbReference type="AlphaFoldDB" id="A0A9D1KL35"/>
<evidence type="ECO:0000313" key="3">
    <source>
        <dbReference type="EMBL" id="HIT58493.1"/>
    </source>
</evidence>
<dbReference type="Proteomes" id="UP000824136">
    <property type="component" value="Unassembled WGS sequence"/>
</dbReference>
<comment type="caution">
    <text evidence="3">The sequence shown here is derived from an EMBL/GenBank/DDBJ whole genome shotgun (WGS) entry which is preliminary data.</text>
</comment>
<protein>
    <submittedName>
        <fullName evidence="3">Glycosyltransferase</fullName>
    </submittedName>
</protein>